<protein>
    <submittedName>
        <fullName evidence="1">Uncharacterized protein</fullName>
    </submittedName>
</protein>
<dbReference type="EMBL" id="LC168164">
    <property type="protein sequence ID" value="BAV39371.1"/>
    <property type="molecule type" value="Genomic_DNA"/>
</dbReference>
<proteinExistence type="predicted"/>
<name>A0A1B4XX36_9CAUD</name>
<reference evidence="1 2" key="1">
    <citation type="submission" date="2016-07" db="EMBL/GenBank/DDBJ databases">
        <title>Characterization of three bacteriophages infecting bacteria isolated from shrimp culture pond water.</title>
        <authorList>
            <person name="Khoa H.V."/>
        </authorList>
    </citation>
    <scope>NUCLEOTIDE SEQUENCE [LARGE SCALE GENOMIC DNA]</scope>
</reference>
<evidence type="ECO:0000313" key="2">
    <source>
        <dbReference type="Proteomes" id="UP000224877"/>
    </source>
</evidence>
<gene>
    <name evidence="1" type="ORF">BPT24_251</name>
</gene>
<keyword evidence="2" id="KW-1185">Reference proteome</keyword>
<evidence type="ECO:0000313" key="1">
    <source>
        <dbReference type="EMBL" id="BAV39371.1"/>
    </source>
</evidence>
<sequence>MANLKRKQLKLVKLGMWWHIMERRKVPVFKFFYRYQWFTIFPYYYNKEEAKEAFNKIKTTI</sequence>
<organism evidence="1 2">
    <name type="scientific">Tenacibaculum phage pT24</name>
    <dbReference type="NCBI Taxonomy" id="1880590"/>
    <lineage>
        <taxon>Viruses</taxon>
        <taxon>Duplodnaviria</taxon>
        <taxon>Heunggongvirae</taxon>
        <taxon>Uroviricota</taxon>
        <taxon>Caudoviricetes</taxon>
        <taxon>Kungbxnavirus</taxon>
        <taxon>Kungbxnavirus pT24</taxon>
    </lineage>
</organism>
<dbReference type="Proteomes" id="UP000224877">
    <property type="component" value="Segment"/>
</dbReference>
<accession>A0A1B4XX36</accession>